<dbReference type="AlphaFoldDB" id="A0A934QYU1"/>
<organism evidence="2 3">
    <name type="scientific">Luteolibacter yonseiensis</name>
    <dbReference type="NCBI Taxonomy" id="1144680"/>
    <lineage>
        <taxon>Bacteria</taxon>
        <taxon>Pseudomonadati</taxon>
        <taxon>Verrucomicrobiota</taxon>
        <taxon>Verrucomicrobiia</taxon>
        <taxon>Verrucomicrobiales</taxon>
        <taxon>Verrucomicrobiaceae</taxon>
        <taxon>Luteolibacter</taxon>
    </lineage>
</organism>
<reference evidence="2" key="1">
    <citation type="submission" date="2021-01" db="EMBL/GenBank/DDBJ databases">
        <title>Modified the classification status of verrucomicrobia.</title>
        <authorList>
            <person name="Feng X."/>
        </authorList>
    </citation>
    <scope>NUCLEOTIDE SEQUENCE</scope>
    <source>
        <strain evidence="2">JCM 18052</strain>
    </source>
</reference>
<protein>
    <submittedName>
        <fullName evidence="2">Uncharacterized protein</fullName>
    </submittedName>
</protein>
<dbReference type="RefSeq" id="WP_200350177.1">
    <property type="nucleotide sequence ID" value="NZ_BAABHZ010000011.1"/>
</dbReference>
<evidence type="ECO:0000313" key="2">
    <source>
        <dbReference type="EMBL" id="MBK1815208.1"/>
    </source>
</evidence>
<sequence length="66" mass="7195">MSLKGFHIVFVTVSTLLCTFLALWSFLLAPEKSGIVTTLGIVGVLGALVMPAYGVCFYRKIVNHHI</sequence>
<keyword evidence="1" id="KW-0812">Transmembrane</keyword>
<name>A0A934QYU1_9BACT</name>
<feature type="transmembrane region" description="Helical" evidence="1">
    <location>
        <begin position="35"/>
        <end position="58"/>
    </location>
</feature>
<gene>
    <name evidence="2" type="ORF">JIN84_06265</name>
</gene>
<keyword evidence="3" id="KW-1185">Reference proteome</keyword>
<feature type="transmembrane region" description="Helical" evidence="1">
    <location>
        <begin position="7"/>
        <end position="29"/>
    </location>
</feature>
<keyword evidence="1" id="KW-0472">Membrane</keyword>
<evidence type="ECO:0000313" key="3">
    <source>
        <dbReference type="Proteomes" id="UP000600139"/>
    </source>
</evidence>
<keyword evidence="1" id="KW-1133">Transmembrane helix</keyword>
<dbReference type="EMBL" id="JAENIK010000006">
    <property type="protein sequence ID" value="MBK1815208.1"/>
    <property type="molecule type" value="Genomic_DNA"/>
</dbReference>
<accession>A0A934QYU1</accession>
<dbReference type="Proteomes" id="UP000600139">
    <property type="component" value="Unassembled WGS sequence"/>
</dbReference>
<proteinExistence type="predicted"/>
<comment type="caution">
    <text evidence="2">The sequence shown here is derived from an EMBL/GenBank/DDBJ whole genome shotgun (WGS) entry which is preliminary data.</text>
</comment>
<evidence type="ECO:0000256" key="1">
    <source>
        <dbReference type="SAM" id="Phobius"/>
    </source>
</evidence>